<dbReference type="InterPro" id="IPR001480">
    <property type="entry name" value="Bulb-type_lectin_dom"/>
</dbReference>
<dbReference type="Pfam" id="PF01453">
    <property type="entry name" value="B_lectin"/>
    <property type="match status" value="1"/>
</dbReference>
<dbReference type="InParanoid" id="A0A061F779"/>
<accession>A0A061F779</accession>
<dbReference type="Gene3D" id="2.90.10.10">
    <property type="entry name" value="Bulb-type lectin domain"/>
    <property type="match status" value="1"/>
</dbReference>
<dbReference type="CDD" id="cd00028">
    <property type="entry name" value="B_lectin"/>
    <property type="match status" value="1"/>
</dbReference>
<dbReference type="InterPro" id="IPR036426">
    <property type="entry name" value="Bulb-type_lectin_dom_sf"/>
</dbReference>
<dbReference type="SUPFAM" id="SSF51110">
    <property type="entry name" value="alpha-D-mannose-specific plant lectins"/>
    <property type="match status" value="1"/>
</dbReference>
<keyword evidence="6" id="KW-1185">Reference proteome</keyword>
<name>A0A061F779_THECC</name>
<dbReference type="HOGENOM" id="CLU_000288_116_0_1"/>
<feature type="domain" description="Bulb-type lectin" evidence="4">
    <location>
        <begin position="31"/>
        <end position="153"/>
    </location>
</feature>
<dbReference type="AlphaFoldDB" id="A0A061F779"/>
<dbReference type="OMA" id="VILMHCV"/>
<keyword evidence="2" id="KW-1015">Disulfide bond</keyword>
<dbReference type="PANTHER" id="PTHR32444">
    <property type="entry name" value="BULB-TYPE LECTIN DOMAIN-CONTAINING PROTEIN"/>
    <property type="match status" value="1"/>
</dbReference>
<dbReference type="STRING" id="3641.A0A061F779"/>
<dbReference type="GO" id="GO:0016301">
    <property type="term" value="F:kinase activity"/>
    <property type="evidence" value="ECO:0007669"/>
    <property type="project" value="UniProtKB-KW"/>
</dbReference>
<evidence type="ECO:0000256" key="2">
    <source>
        <dbReference type="ARBA" id="ARBA00023157"/>
    </source>
</evidence>
<evidence type="ECO:0000259" key="4">
    <source>
        <dbReference type="PROSITE" id="PS50927"/>
    </source>
</evidence>
<dbReference type="SMART" id="SM00108">
    <property type="entry name" value="B_lectin"/>
    <property type="match status" value="1"/>
</dbReference>
<organism evidence="5 6">
    <name type="scientific">Theobroma cacao</name>
    <name type="common">Cacao</name>
    <name type="synonym">Cocoa</name>
    <dbReference type="NCBI Taxonomy" id="3641"/>
    <lineage>
        <taxon>Eukaryota</taxon>
        <taxon>Viridiplantae</taxon>
        <taxon>Streptophyta</taxon>
        <taxon>Embryophyta</taxon>
        <taxon>Tracheophyta</taxon>
        <taxon>Spermatophyta</taxon>
        <taxon>Magnoliopsida</taxon>
        <taxon>eudicotyledons</taxon>
        <taxon>Gunneridae</taxon>
        <taxon>Pentapetalae</taxon>
        <taxon>rosids</taxon>
        <taxon>malvids</taxon>
        <taxon>Malvales</taxon>
        <taxon>Malvaceae</taxon>
        <taxon>Byttnerioideae</taxon>
        <taxon>Theobroma</taxon>
    </lineage>
</organism>
<dbReference type="Proteomes" id="UP000026915">
    <property type="component" value="Chromosome 7"/>
</dbReference>
<dbReference type="PANTHER" id="PTHR32444:SF183">
    <property type="entry name" value="APPLE DOMAIN-CONTAINING PROTEIN"/>
    <property type="match status" value="1"/>
</dbReference>
<dbReference type="EMBL" id="CM001885">
    <property type="protein sequence ID" value="EOY12723.1"/>
    <property type="molecule type" value="Genomic_DNA"/>
</dbReference>
<dbReference type="PROSITE" id="PS50927">
    <property type="entry name" value="BULB_LECTIN"/>
    <property type="match status" value="1"/>
</dbReference>
<evidence type="ECO:0000256" key="3">
    <source>
        <dbReference type="ARBA" id="ARBA00023180"/>
    </source>
</evidence>
<evidence type="ECO:0000256" key="1">
    <source>
        <dbReference type="ARBA" id="ARBA00022729"/>
    </source>
</evidence>
<reference evidence="5 6" key="1">
    <citation type="journal article" date="2013" name="Genome Biol.">
        <title>The genome sequence of the most widely cultivated cacao type and its use to identify candidate genes regulating pod color.</title>
        <authorList>
            <person name="Motamayor J.C."/>
            <person name="Mockaitis K."/>
            <person name="Schmutz J."/>
            <person name="Haiminen N."/>
            <person name="Iii D.L."/>
            <person name="Cornejo O."/>
            <person name="Findley S.D."/>
            <person name="Zheng P."/>
            <person name="Utro F."/>
            <person name="Royaert S."/>
            <person name="Saski C."/>
            <person name="Jenkins J."/>
            <person name="Podicheti R."/>
            <person name="Zhao M."/>
            <person name="Scheffler B.E."/>
            <person name="Stack J.C."/>
            <person name="Feltus F.A."/>
            <person name="Mustiga G.M."/>
            <person name="Amores F."/>
            <person name="Phillips W."/>
            <person name="Marelli J.P."/>
            <person name="May G.D."/>
            <person name="Shapiro H."/>
            <person name="Ma J."/>
            <person name="Bustamante C.D."/>
            <person name="Schnell R.J."/>
            <person name="Main D."/>
            <person name="Gilbert D."/>
            <person name="Parida L."/>
            <person name="Kuhn D.N."/>
        </authorList>
    </citation>
    <scope>NUCLEOTIDE SEQUENCE [LARGE SCALE GENOMIC DNA]</scope>
    <source>
        <strain evidence="6">cv. Matina 1-6</strain>
    </source>
</reference>
<evidence type="ECO:0000313" key="6">
    <source>
        <dbReference type="Proteomes" id="UP000026915"/>
    </source>
</evidence>
<protein>
    <submittedName>
        <fullName evidence="5">S-locus lectin protein kinase family protein, putative</fullName>
    </submittedName>
</protein>
<dbReference type="FunFam" id="2.90.10.10:FF:000004">
    <property type="entry name" value="G-type lectin S-receptor-like serine/threonine-protein kinase"/>
    <property type="match status" value="1"/>
</dbReference>
<keyword evidence="5" id="KW-0418">Kinase</keyword>
<keyword evidence="3" id="KW-0325">Glycoprotein</keyword>
<proteinExistence type="predicted"/>
<keyword evidence="5" id="KW-0808">Transferase</keyword>
<dbReference type="Gramene" id="EOY12723">
    <property type="protein sequence ID" value="EOY12723"/>
    <property type="gene ID" value="TCM_031248"/>
</dbReference>
<keyword evidence="1" id="KW-0732">Signal</keyword>
<sequence>MREREIESIADKCRREKSIKFERVGWTATAVDTLCPSQSLRNGETLASADGSFELGFFSPTVSSTSRFLGIWYKKVSKRTVVWVANRETPISDNKGVLLFSNHGILSLLNSTNSTVWSSNTSKTAQEPVVRLLNSGNLVVKDGKDNNPADNLWQSFDYPCDTLLSGMKIGKNLVTGFEWFLSSWKSTDDPAPGQYFVRINISGYPQLVIEKGSKIEYRTDRGMVFAL</sequence>
<gene>
    <name evidence="5" type="ORF">TCM_031248</name>
</gene>
<evidence type="ECO:0000313" key="5">
    <source>
        <dbReference type="EMBL" id="EOY12723.1"/>
    </source>
</evidence>